<evidence type="ECO:0000256" key="1">
    <source>
        <dbReference type="SAM" id="SignalP"/>
    </source>
</evidence>
<accession>A0ABS1RQ45</accession>
<dbReference type="Gene3D" id="2.60.120.1140">
    <property type="entry name" value="Protein of unknown function DUF192"/>
    <property type="match status" value="1"/>
</dbReference>
<dbReference type="PANTHER" id="PTHR37953:SF1">
    <property type="entry name" value="UPF0127 PROTEIN MJ1496"/>
    <property type="match status" value="1"/>
</dbReference>
<comment type="caution">
    <text evidence="2">The sequence shown here is derived from an EMBL/GenBank/DDBJ whole genome shotgun (WGS) entry which is preliminary data.</text>
</comment>
<keyword evidence="1" id="KW-0732">Signal</keyword>
<dbReference type="Proteomes" id="UP000604473">
    <property type="component" value="Unassembled WGS sequence"/>
</dbReference>
<organism evidence="2 3">
    <name type="scientific">Rhodovulum sulfidophilum</name>
    <name type="common">Rhodobacter sulfidophilus</name>
    <dbReference type="NCBI Taxonomy" id="35806"/>
    <lineage>
        <taxon>Bacteria</taxon>
        <taxon>Pseudomonadati</taxon>
        <taxon>Pseudomonadota</taxon>
        <taxon>Alphaproteobacteria</taxon>
        <taxon>Rhodobacterales</taxon>
        <taxon>Paracoccaceae</taxon>
        <taxon>Rhodovulum</taxon>
    </lineage>
</organism>
<dbReference type="Pfam" id="PF02643">
    <property type="entry name" value="DUF192"/>
    <property type="match status" value="1"/>
</dbReference>
<keyword evidence="3" id="KW-1185">Reference proteome</keyword>
<gene>
    <name evidence="2" type="ORF">JMM60_02850</name>
</gene>
<dbReference type="InterPro" id="IPR038695">
    <property type="entry name" value="Saro_0823-like_sf"/>
</dbReference>
<dbReference type="InterPro" id="IPR003795">
    <property type="entry name" value="DUF192"/>
</dbReference>
<evidence type="ECO:0000313" key="2">
    <source>
        <dbReference type="EMBL" id="MBL3607748.1"/>
    </source>
</evidence>
<feature type="chain" id="PRO_5046384811" evidence="1">
    <location>
        <begin position="35"/>
        <end position="169"/>
    </location>
</feature>
<dbReference type="EMBL" id="JAESJJ010000002">
    <property type="protein sequence ID" value="MBL3607748.1"/>
    <property type="molecule type" value="Genomic_DNA"/>
</dbReference>
<name>A0ABS1RQ45_RHOSU</name>
<dbReference type="RefSeq" id="WP_202247247.1">
    <property type="nucleotide sequence ID" value="NZ_JAESJJ010000002.1"/>
</dbReference>
<evidence type="ECO:0000313" key="3">
    <source>
        <dbReference type="Proteomes" id="UP000604473"/>
    </source>
</evidence>
<proteinExistence type="predicted"/>
<reference evidence="2 3" key="1">
    <citation type="submission" date="2021-01" db="EMBL/GenBank/DDBJ databases">
        <title>Draft genomes of Rhodovulum sulfidophilum.</title>
        <authorList>
            <person name="Guzman M.S."/>
        </authorList>
    </citation>
    <scope>NUCLEOTIDE SEQUENCE [LARGE SCALE GENOMIC DNA]</scope>
    <source>
        <strain evidence="2 3">AB35</strain>
    </source>
</reference>
<sequence length="169" mass="17734">MGKCARAGRVIGWITRAAAAAGLFASVAAGSAQAAECAENRVDLRGDWGTARFTVELADDEAERALGLMNREHLAGSAGMLFIYPGPRRVAFWMENTLIPLDMIFLDAAGRVRRVAADAVPLDRTPIDGGPGILAVLEINGGLAARLGIAPGTELRHPAFGPDAAWPCN</sequence>
<dbReference type="PANTHER" id="PTHR37953">
    <property type="entry name" value="UPF0127 PROTEIN MJ1496"/>
    <property type="match status" value="1"/>
</dbReference>
<feature type="signal peptide" evidence="1">
    <location>
        <begin position="1"/>
        <end position="34"/>
    </location>
</feature>
<protein>
    <submittedName>
        <fullName evidence="2">DUF192 domain-containing protein</fullName>
    </submittedName>
</protein>